<protein>
    <submittedName>
        <fullName evidence="2">Heterokaryon incompatibility</fullName>
    </submittedName>
</protein>
<organism evidence="2 3">
    <name type="scientific">Hyaloscypha hepaticicola</name>
    <dbReference type="NCBI Taxonomy" id="2082293"/>
    <lineage>
        <taxon>Eukaryota</taxon>
        <taxon>Fungi</taxon>
        <taxon>Dikarya</taxon>
        <taxon>Ascomycota</taxon>
        <taxon>Pezizomycotina</taxon>
        <taxon>Leotiomycetes</taxon>
        <taxon>Helotiales</taxon>
        <taxon>Hyaloscyphaceae</taxon>
        <taxon>Hyaloscypha</taxon>
    </lineage>
</organism>
<feature type="domain" description="Heterokaryon incompatibility" evidence="1">
    <location>
        <begin position="3"/>
        <end position="81"/>
    </location>
</feature>
<dbReference type="STRING" id="1745343.A0A2J6PP34"/>
<evidence type="ECO:0000313" key="2">
    <source>
        <dbReference type="EMBL" id="PMD15666.1"/>
    </source>
</evidence>
<feature type="non-terminal residue" evidence="2">
    <location>
        <position position="1"/>
    </location>
</feature>
<sequence>PTYEAISYTWGDATKVRIITIGGKKVEITANAFQVISRRASYWEPKLIWIDSVCINQKDLEERSRQVQLMRELYRNASRVI</sequence>
<reference evidence="2 3" key="1">
    <citation type="submission" date="2016-05" db="EMBL/GenBank/DDBJ databases">
        <title>A degradative enzymes factory behind the ericoid mycorrhizal symbiosis.</title>
        <authorList>
            <consortium name="DOE Joint Genome Institute"/>
            <person name="Martino E."/>
            <person name="Morin E."/>
            <person name="Grelet G."/>
            <person name="Kuo A."/>
            <person name="Kohler A."/>
            <person name="Daghino S."/>
            <person name="Barry K."/>
            <person name="Choi C."/>
            <person name="Cichocki N."/>
            <person name="Clum A."/>
            <person name="Copeland A."/>
            <person name="Hainaut M."/>
            <person name="Haridas S."/>
            <person name="Labutti K."/>
            <person name="Lindquist E."/>
            <person name="Lipzen A."/>
            <person name="Khouja H.-R."/>
            <person name="Murat C."/>
            <person name="Ohm R."/>
            <person name="Olson A."/>
            <person name="Spatafora J."/>
            <person name="Veneault-Fourrey C."/>
            <person name="Henrissat B."/>
            <person name="Grigoriev I."/>
            <person name="Martin F."/>
            <person name="Perotto S."/>
        </authorList>
    </citation>
    <scope>NUCLEOTIDE SEQUENCE [LARGE SCALE GENOMIC DNA]</scope>
    <source>
        <strain evidence="2 3">UAMH 7357</strain>
    </source>
</reference>
<accession>A0A2J6PP34</accession>
<gene>
    <name evidence="2" type="ORF">NA56DRAFT_546525</name>
</gene>
<keyword evidence="3" id="KW-1185">Reference proteome</keyword>
<dbReference type="InterPro" id="IPR010730">
    <property type="entry name" value="HET"/>
</dbReference>
<dbReference type="InterPro" id="IPR052895">
    <property type="entry name" value="HetReg/Transcr_Mod"/>
</dbReference>
<dbReference type="Proteomes" id="UP000235672">
    <property type="component" value="Unassembled WGS sequence"/>
</dbReference>
<feature type="non-terminal residue" evidence="2">
    <location>
        <position position="81"/>
    </location>
</feature>
<evidence type="ECO:0000313" key="3">
    <source>
        <dbReference type="Proteomes" id="UP000235672"/>
    </source>
</evidence>
<proteinExistence type="predicted"/>
<dbReference type="AlphaFoldDB" id="A0A2J6PP34"/>
<evidence type="ECO:0000259" key="1">
    <source>
        <dbReference type="Pfam" id="PF06985"/>
    </source>
</evidence>
<name>A0A2J6PP34_9HELO</name>
<dbReference type="EMBL" id="KZ613511">
    <property type="protein sequence ID" value="PMD15666.1"/>
    <property type="molecule type" value="Genomic_DNA"/>
</dbReference>
<dbReference type="PANTHER" id="PTHR24148:SF64">
    <property type="entry name" value="HETEROKARYON INCOMPATIBILITY DOMAIN-CONTAINING PROTEIN"/>
    <property type="match status" value="1"/>
</dbReference>
<dbReference type="Pfam" id="PF06985">
    <property type="entry name" value="HET"/>
    <property type="match status" value="1"/>
</dbReference>
<dbReference type="PANTHER" id="PTHR24148">
    <property type="entry name" value="ANKYRIN REPEAT DOMAIN-CONTAINING PROTEIN 39 HOMOLOG-RELATED"/>
    <property type="match status" value="1"/>
</dbReference>
<dbReference type="OrthoDB" id="2157530at2759"/>